<dbReference type="FunFam" id="3.40.50.1220:FF:000038">
    <property type="entry name" value="NAD-dependent protein deacetylase sirtuin-6 isoform X2"/>
    <property type="match status" value="1"/>
</dbReference>
<evidence type="ECO:0000256" key="5">
    <source>
        <dbReference type="ARBA" id="ARBA00023027"/>
    </source>
</evidence>
<sequence length="570" mass="59930">MLLARCGAITPVRTMGDGSLDGSLGYASRLSHRDDLGGGLGAREFLDSTADALAKSDELARLLAAAHKIVVFTGAGISTSCGIPDFRGPAGVWTLQRKGQPAPKASVRFDQAHPSLTHMVLVGMHRAGRLALVVSQNVDCLHIRSGLPRDALAELHGNCFLEVCAKCTAEYVRDFEVPSVGLKPTGRACERCAGALRDHCLDWESELPVAEMARAEAETASADVALCLGTSLQITPACNMPQRVTRRGGKLAIVNLQRTPKDGKAAIVVRARVDAVMARVARALGIDVPPYVRRDRVRVRRVLLECGRRSELRLASVHGVDAPLHWLERCTATITPTVAVTSAVPVTPVATVTLAVRGARDVAGARTGAPCDAEEAMVGAHAAPPRGCSPDAPPSVITLSAACGWRAELPAASATAGALHLSLYFELSPLCTLRSIRMDVTLPRPAADVPPSLDGARGAVARRGAQRASRPAAEADEAVVEALLELETVRVQHDADAVIAAADAEIAAAAEAGHGAANGQKPQLVRAAAKRKMQHLAADPANKAERPHEPREPALGASRSSVRQRSGSRR</sequence>
<feature type="compositionally biased region" description="Basic and acidic residues" evidence="8">
    <location>
        <begin position="542"/>
        <end position="552"/>
    </location>
</feature>
<evidence type="ECO:0000256" key="8">
    <source>
        <dbReference type="SAM" id="MobiDB-lite"/>
    </source>
</evidence>
<evidence type="ECO:0000313" key="11">
    <source>
        <dbReference type="Proteomes" id="UP000751190"/>
    </source>
</evidence>
<dbReference type="AlphaFoldDB" id="A0A8J5XV66"/>
<dbReference type="Proteomes" id="UP000751190">
    <property type="component" value="Unassembled WGS sequence"/>
</dbReference>
<organism evidence="10 11">
    <name type="scientific">Diacronema lutheri</name>
    <name type="common">Unicellular marine alga</name>
    <name type="synonym">Monochrysis lutheri</name>
    <dbReference type="NCBI Taxonomy" id="2081491"/>
    <lineage>
        <taxon>Eukaryota</taxon>
        <taxon>Haptista</taxon>
        <taxon>Haptophyta</taxon>
        <taxon>Pavlovophyceae</taxon>
        <taxon>Pavlovales</taxon>
        <taxon>Pavlovaceae</taxon>
        <taxon>Diacronema</taxon>
    </lineage>
</organism>
<keyword evidence="2" id="KW-0808">Transferase</keyword>
<evidence type="ECO:0000256" key="6">
    <source>
        <dbReference type="ARBA" id="ARBA00038170"/>
    </source>
</evidence>
<dbReference type="PANTHER" id="PTHR11085:SF12">
    <property type="entry name" value="NAD-DEPENDENT PROTEIN DEACYLASE SIRTUIN-6"/>
    <property type="match status" value="1"/>
</dbReference>
<proteinExistence type="inferred from homology"/>
<dbReference type="InterPro" id="IPR026590">
    <property type="entry name" value="Ssirtuin_cat_dom"/>
</dbReference>
<feature type="compositionally biased region" description="Low complexity" evidence="8">
    <location>
        <begin position="455"/>
        <end position="472"/>
    </location>
</feature>
<dbReference type="Gene3D" id="2.20.28.200">
    <property type="match status" value="1"/>
</dbReference>
<dbReference type="PANTHER" id="PTHR11085">
    <property type="entry name" value="NAD-DEPENDENT PROTEIN DEACYLASE SIRTUIN-5, MITOCHONDRIAL-RELATED"/>
    <property type="match status" value="1"/>
</dbReference>
<keyword evidence="3 7" id="KW-0479">Metal-binding</keyword>
<dbReference type="InterPro" id="IPR003000">
    <property type="entry name" value="Sirtuin"/>
</dbReference>
<dbReference type="GO" id="GO:0017136">
    <property type="term" value="F:histone deacetylase activity, NAD-dependent"/>
    <property type="evidence" value="ECO:0007669"/>
    <property type="project" value="TreeGrafter"/>
</dbReference>
<dbReference type="GO" id="GO:0005634">
    <property type="term" value="C:nucleus"/>
    <property type="evidence" value="ECO:0007669"/>
    <property type="project" value="TreeGrafter"/>
</dbReference>
<reference evidence="10" key="1">
    <citation type="submission" date="2021-05" db="EMBL/GenBank/DDBJ databases">
        <title>The genome of the haptophyte Pavlova lutheri (Diacronema luteri, Pavlovales) - a model for lipid biosynthesis in eukaryotic algae.</title>
        <authorList>
            <person name="Hulatt C.J."/>
            <person name="Posewitz M.C."/>
        </authorList>
    </citation>
    <scope>NUCLEOTIDE SEQUENCE</scope>
    <source>
        <strain evidence="10">NIVA-4/92</strain>
    </source>
</reference>
<comment type="similarity">
    <text evidence="6">Belongs to the sirtuin family. Class IV subfamily.</text>
</comment>
<dbReference type="GO" id="GO:0000122">
    <property type="term" value="P:negative regulation of transcription by RNA polymerase II"/>
    <property type="evidence" value="ECO:0007669"/>
    <property type="project" value="TreeGrafter"/>
</dbReference>
<feature type="binding site" evidence="7">
    <location>
        <position position="192"/>
    </location>
    <ligand>
        <name>Zn(2+)</name>
        <dbReference type="ChEBI" id="CHEBI:29105"/>
    </ligand>
</feature>
<dbReference type="Pfam" id="PF02146">
    <property type="entry name" value="SIR2"/>
    <property type="match status" value="1"/>
</dbReference>
<feature type="binding site" evidence="7">
    <location>
        <position position="164"/>
    </location>
    <ligand>
        <name>Zn(2+)</name>
        <dbReference type="ChEBI" id="CHEBI:29105"/>
    </ligand>
</feature>
<dbReference type="InterPro" id="IPR029035">
    <property type="entry name" value="DHS-like_NAD/FAD-binding_dom"/>
</dbReference>
<keyword evidence="5" id="KW-0520">NAD</keyword>
<comment type="caution">
    <text evidence="10">The sequence shown here is derived from an EMBL/GenBank/DDBJ whole genome shotgun (WGS) entry which is preliminary data.</text>
</comment>
<dbReference type="EC" id="2.3.1.286" evidence="1"/>
<dbReference type="GO" id="GO:0070403">
    <property type="term" value="F:NAD+ binding"/>
    <property type="evidence" value="ECO:0007669"/>
    <property type="project" value="InterPro"/>
</dbReference>
<feature type="binding site" evidence="7">
    <location>
        <position position="167"/>
    </location>
    <ligand>
        <name>Zn(2+)</name>
        <dbReference type="ChEBI" id="CHEBI:29105"/>
    </ligand>
</feature>
<feature type="compositionally biased region" description="Low complexity" evidence="8">
    <location>
        <begin position="558"/>
        <end position="570"/>
    </location>
</feature>
<keyword evidence="4 7" id="KW-0862">Zinc</keyword>
<evidence type="ECO:0000256" key="7">
    <source>
        <dbReference type="PROSITE-ProRule" id="PRU00236"/>
    </source>
</evidence>
<feature type="region of interest" description="Disordered" evidence="8">
    <location>
        <begin position="513"/>
        <end position="570"/>
    </location>
</feature>
<dbReference type="OrthoDB" id="424302at2759"/>
<evidence type="ECO:0000313" key="10">
    <source>
        <dbReference type="EMBL" id="KAG8466015.1"/>
    </source>
</evidence>
<protein>
    <recommendedName>
        <fullName evidence="1">protein acetyllysine N-acetyltransferase</fullName>
        <ecNumber evidence="1">2.3.1.286</ecNumber>
    </recommendedName>
</protein>
<evidence type="ECO:0000256" key="1">
    <source>
        <dbReference type="ARBA" id="ARBA00012928"/>
    </source>
</evidence>
<feature type="active site" description="Proton acceptor" evidence="7">
    <location>
        <position position="156"/>
    </location>
</feature>
<feature type="region of interest" description="Disordered" evidence="8">
    <location>
        <begin position="453"/>
        <end position="472"/>
    </location>
</feature>
<dbReference type="Gene3D" id="3.40.50.1220">
    <property type="entry name" value="TPP-binding domain"/>
    <property type="match status" value="1"/>
</dbReference>
<evidence type="ECO:0000259" key="9">
    <source>
        <dbReference type="PROSITE" id="PS50305"/>
    </source>
</evidence>
<dbReference type="EMBL" id="JAGTXO010000009">
    <property type="protein sequence ID" value="KAG8466015.1"/>
    <property type="molecule type" value="Genomic_DNA"/>
</dbReference>
<dbReference type="PROSITE" id="PS50305">
    <property type="entry name" value="SIRTUIN"/>
    <property type="match status" value="1"/>
</dbReference>
<evidence type="ECO:0000256" key="3">
    <source>
        <dbReference type="ARBA" id="ARBA00022723"/>
    </source>
</evidence>
<name>A0A8J5XV66_DIALT</name>
<feature type="binding site" evidence="7">
    <location>
        <position position="189"/>
    </location>
    <ligand>
        <name>Zn(2+)</name>
        <dbReference type="ChEBI" id="CHEBI:29105"/>
    </ligand>
</feature>
<dbReference type="GO" id="GO:0046872">
    <property type="term" value="F:metal ion binding"/>
    <property type="evidence" value="ECO:0007669"/>
    <property type="project" value="UniProtKB-KW"/>
</dbReference>
<gene>
    <name evidence="10" type="ORF">KFE25_005585</name>
</gene>
<dbReference type="SUPFAM" id="SSF52467">
    <property type="entry name" value="DHS-like NAD/FAD-binding domain"/>
    <property type="match status" value="1"/>
</dbReference>
<keyword evidence="11" id="KW-1185">Reference proteome</keyword>
<accession>A0A8J5XV66</accession>
<evidence type="ECO:0000256" key="4">
    <source>
        <dbReference type="ARBA" id="ARBA00022833"/>
    </source>
</evidence>
<evidence type="ECO:0000256" key="2">
    <source>
        <dbReference type="ARBA" id="ARBA00022679"/>
    </source>
</evidence>
<dbReference type="GO" id="GO:0003714">
    <property type="term" value="F:transcription corepressor activity"/>
    <property type="evidence" value="ECO:0007669"/>
    <property type="project" value="TreeGrafter"/>
</dbReference>
<dbReference type="InterPro" id="IPR050134">
    <property type="entry name" value="NAD-dep_sirtuin_deacylases"/>
</dbReference>
<feature type="domain" description="Deacetylase sirtuin-type" evidence="9">
    <location>
        <begin position="49"/>
        <end position="287"/>
    </location>
</feature>